<sequence length="67" mass="6785">MVISKKTIVKSLALVAIICIVMCTTEATNIGGGAMATDRKGCTSGACEGQANPYTPGCESGEKCRGS</sequence>
<dbReference type="Gramene" id="Bo8g104330.1">
    <property type="protein sequence ID" value="Bo8g104330.1"/>
    <property type="gene ID" value="Bo8g104330"/>
</dbReference>
<dbReference type="AlphaFoldDB" id="A0A0D3DWN3"/>
<proteinExistence type="predicted"/>
<feature type="signal peptide" evidence="1">
    <location>
        <begin position="1"/>
        <end position="27"/>
    </location>
</feature>
<dbReference type="eggNOG" id="ENOG502T1XS">
    <property type="taxonomic scope" value="Eukaryota"/>
</dbReference>
<evidence type="ECO:0000313" key="3">
    <source>
        <dbReference type="Proteomes" id="UP000032141"/>
    </source>
</evidence>
<organism evidence="2 3">
    <name type="scientific">Brassica oleracea var. oleracea</name>
    <dbReference type="NCBI Taxonomy" id="109376"/>
    <lineage>
        <taxon>Eukaryota</taxon>
        <taxon>Viridiplantae</taxon>
        <taxon>Streptophyta</taxon>
        <taxon>Embryophyta</taxon>
        <taxon>Tracheophyta</taxon>
        <taxon>Spermatophyta</taxon>
        <taxon>Magnoliopsida</taxon>
        <taxon>eudicotyledons</taxon>
        <taxon>Gunneridae</taxon>
        <taxon>Pentapetalae</taxon>
        <taxon>rosids</taxon>
        <taxon>malvids</taxon>
        <taxon>Brassicales</taxon>
        <taxon>Brassicaceae</taxon>
        <taxon>Brassiceae</taxon>
        <taxon>Brassica</taxon>
    </lineage>
</organism>
<accession>A0A0D3DWN3</accession>
<keyword evidence="3" id="KW-1185">Reference proteome</keyword>
<reference evidence="2 3" key="1">
    <citation type="journal article" date="2014" name="Genome Biol.">
        <title>Transcriptome and methylome profiling reveals relics of genome dominance in the mesopolyploid Brassica oleracea.</title>
        <authorList>
            <person name="Parkin I.A."/>
            <person name="Koh C."/>
            <person name="Tang H."/>
            <person name="Robinson S.J."/>
            <person name="Kagale S."/>
            <person name="Clarke W.E."/>
            <person name="Town C.D."/>
            <person name="Nixon J."/>
            <person name="Krishnakumar V."/>
            <person name="Bidwell S.L."/>
            <person name="Denoeud F."/>
            <person name="Belcram H."/>
            <person name="Links M.G."/>
            <person name="Just J."/>
            <person name="Clarke C."/>
            <person name="Bender T."/>
            <person name="Huebert T."/>
            <person name="Mason A.S."/>
            <person name="Pires J.C."/>
            <person name="Barker G."/>
            <person name="Moore J."/>
            <person name="Walley P.G."/>
            <person name="Manoli S."/>
            <person name="Batley J."/>
            <person name="Edwards D."/>
            <person name="Nelson M.N."/>
            <person name="Wang X."/>
            <person name="Paterson A.H."/>
            <person name="King G."/>
            <person name="Bancroft I."/>
            <person name="Chalhoub B."/>
            <person name="Sharpe A.G."/>
        </authorList>
    </citation>
    <scope>NUCLEOTIDE SEQUENCE</scope>
    <source>
        <strain evidence="2 3">cv. TO1000</strain>
    </source>
</reference>
<name>A0A0D3DWN3_BRAOL</name>
<feature type="chain" id="PRO_5002260037" evidence="1">
    <location>
        <begin position="28"/>
        <end position="67"/>
    </location>
</feature>
<evidence type="ECO:0000313" key="2">
    <source>
        <dbReference type="EnsemblPlants" id="Bo8g104330.1"/>
    </source>
</evidence>
<dbReference type="STRING" id="109376.A0A0D3DWN3"/>
<dbReference type="OMA" id="AMREDEP"/>
<dbReference type="HOGENOM" id="CLU_2815974_0_0_1"/>
<dbReference type="Proteomes" id="UP000032141">
    <property type="component" value="Chromosome C8"/>
</dbReference>
<reference evidence="2" key="2">
    <citation type="submission" date="2015-03" db="UniProtKB">
        <authorList>
            <consortium name="EnsemblPlants"/>
        </authorList>
    </citation>
    <scope>IDENTIFICATION</scope>
</reference>
<dbReference type="EnsemblPlants" id="Bo8g104330.1">
    <property type="protein sequence ID" value="Bo8g104330.1"/>
    <property type="gene ID" value="Bo8g104330"/>
</dbReference>
<evidence type="ECO:0000256" key="1">
    <source>
        <dbReference type="SAM" id="SignalP"/>
    </source>
</evidence>
<dbReference type="ExpressionAtlas" id="A0A0D3DWN3">
    <property type="expression patterns" value="baseline"/>
</dbReference>
<protein>
    <submittedName>
        <fullName evidence="2">Uncharacterized protein</fullName>
    </submittedName>
</protein>
<keyword evidence="1" id="KW-0732">Signal</keyword>